<dbReference type="EMBL" id="BMEM01000001">
    <property type="protein sequence ID" value="GGF46562.1"/>
    <property type="molecule type" value="Genomic_DNA"/>
</dbReference>
<dbReference type="SUPFAM" id="SSF52540">
    <property type="entry name" value="P-loop containing nucleoside triphosphate hydrolases"/>
    <property type="match status" value="1"/>
</dbReference>
<feature type="region of interest" description="Disordered" evidence="1">
    <location>
        <begin position="416"/>
        <end position="449"/>
    </location>
</feature>
<dbReference type="AlphaFoldDB" id="A0A917BJN3"/>
<evidence type="ECO:0000313" key="2">
    <source>
        <dbReference type="EMBL" id="GGF46562.1"/>
    </source>
</evidence>
<sequence>MTEDSTFYSLDSPEARAVLGDDTFQLGEFRLMRGLLESSRDLDAQRRDLEQAAREFGGTSPEARRLRQALQSVDGPTEQVEMVLEYRRLMARQRALEMFQAEQAAATTEAAAGASDRLAPGGSFLLDLPPDTPAVWGDGDQVLWAEGESLVLAGTPGVGKTTLAGQVVAARLDGGTVLGLTVRPTSSRVLYLAMDRPQQIARALARTLGSFSREVLDERLVFWPGPPLADMAAQPETLLALARQAAADTVVVDSVKDAALGLSSDEVGAGYNRARQMCIAAGVEVLELHHTIKKNANGGAPKALADLYGSTWITAGAGSVVLLEGTAGDPVVGMHHLKQPAETVGPYRLLHDHTAGLTTVYHETDLVALALAAGTDGLTAKSAAANVEDTAKPTDAQTQRARRRLDKLVTAGRLTFREGSKGGSRGGQPAVWLHPSHDAEGDYGGDYAP</sequence>
<accession>A0A917BJN3</accession>
<proteinExistence type="predicted"/>
<name>A0A917BJN3_9MICO</name>
<dbReference type="Pfam" id="PF13481">
    <property type="entry name" value="AAA_25"/>
    <property type="match status" value="1"/>
</dbReference>
<evidence type="ECO:0000256" key="1">
    <source>
        <dbReference type="SAM" id="MobiDB-lite"/>
    </source>
</evidence>
<comment type="caution">
    <text evidence="2">The sequence shown here is derived from an EMBL/GenBank/DDBJ whole genome shotgun (WGS) entry which is preliminary data.</text>
</comment>
<dbReference type="InterPro" id="IPR027417">
    <property type="entry name" value="P-loop_NTPase"/>
</dbReference>
<keyword evidence="3" id="KW-1185">Reference proteome</keyword>
<organism evidence="2 3">
    <name type="scientific">Ornithinimicrobium tianjinense</name>
    <dbReference type="NCBI Taxonomy" id="1195761"/>
    <lineage>
        <taxon>Bacteria</taxon>
        <taxon>Bacillati</taxon>
        <taxon>Actinomycetota</taxon>
        <taxon>Actinomycetes</taxon>
        <taxon>Micrococcales</taxon>
        <taxon>Ornithinimicrobiaceae</taxon>
        <taxon>Ornithinimicrobium</taxon>
    </lineage>
</organism>
<protein>
    <recommendedName>
        <fullName evidence="4">AAA domain-containing protein</fullName>
    </recommendedName>
</protein>
<evidence type="ECO:0008006" key="4">
    <source>
        <dbReference type="Google" id="ProtNLM"/>
    </source>
</evidence>
<gene>
    <name evidence="2" type="ORF">GCM10011366_12840</name>
</gene>
<reference evidence="2" key="1">
    <citation type="journal article" date="2014" name="Int. J. Syst. Evol. Microbiol.">
        <title>Complete genome sequence of Corynebacterium casei LMG S-19264T (=DSM 44701T), isolated from a smear-ripened cheese.</title>
        <authorList>
            <consortium name="US DOE Joint Genome Institute (JGI-PGF)"/>
            <person name="Walter F."/>
            <person name="Albersmeier A."/>
            <person name="Kalinowski J."/>
            <person name="Ruckert C."/>
        </authorList>
    </citation>
    <scope>NUCLEOTIDE SEQUENCE</scope>
    <source>
        <strain evidence="2">CGMCC 1.12160</strain>
    </source>
</reference>
<dbReference type="Gene3D" id="3.40.50.300">
    <property type="entry name" value="P-loop containing nucleotide triphosphate hydrolases"/>
    <property type="match status" value="1"/>
</dbReference>
<reference evidence="2" key="2">
    <citation type="submission" date="2020-09" db="EMBL/GenBank/DDBJ databases">
        <authorList>
            <person name="Sun Q."/>
            <person name="Zhou Y."/>
        </authorList>
    </citation>
    <scope>NUCLEOTIDE SEQUENCE</scope>
    <source>
        <strain evidence="2">CGMCC 1.12160</strain>
    </source>
</reference>
<dbReference type="Proteomes" id="UP000605670">
    <property type="component" value="Unassembled WGS sequence"/>
</dbReference>
<evidence type="ECO:0000313" key="3">
    <source>
        <dbReference type="Proteomes" id="UP000605670"/>
    </source>
</evidence>